<keyword evidence="4" id="KW-1185">Reference proteome</keyword>
<proteinExistence type="predicted"/>
<sequence>MSALATMKEPEDTESQQCQHTVSTIQHSLVPLEQKNERPATQIPKLKIIPFEVDDSINSASSSATSSPISSTFPGSIPTRVSFRFSSPVFYDQQLHIYQSLLTLYQRLGRCIAKHPHILRALQYSIAAIHGTTLYFLSVILSIAQLIMITFTVENLDWIQSYTPLMHEWNSRFPGFVFPAMDIEDEDEEDLFEDSIVHKGGQYWASKKKLKDGVDSTSDLSNSNEFKRRQSIKQSMNSTLRKRLFKYQQWIPSSWAAEESVTSEESEDSGISVSGKTRHTSPSKRVTFNEQVLVFGRRRSSQGPLPPPYEITPTMDHATHAPEVVPRTIEAPRVTDNSVSTGASEEDVPASTPTLPKSSPFSADVATLDALLQEEAKFQETIASEDVNGSGSASPVLQSDSQCATAPPRSAPTSPTFQDTTLHFPAAPPPSVAPSVASSITSSVPIQPCPIVDTTSHKTLARISSLLHLNLHHGNGHPKNGVCRSTTRPESEEATQPVLPSSPPLPTPQRPSTESDVISLATVAPQQEDKQGTIGRSSSLSLKTRGHRSFSVGLPKRNQNNGAEGEDSDNTSSENGSADAHLNLMYRIVHPQRYKRELEQQQSEKEQQRLRTLAELQHRLILGTEDENASSSPRSSGTFSLPSDPSTTLCGNVYYYATSAEFVEGLGAHNSVISTSVGTSFPEELQAKKSRNRVKQPPPLMLTAAATAGSNGEGVHAETPEQYTQKSPHRSLFKRDSKKAETGSGVGPRSPSQLHQFFHPGHKHTQSTTSLIRPSTICSETELAKYDQSSVASGVRFPSRGRSNSRNFTTFTALGVRVSPAVETVIAPPNAVRPISTMLPSQDPAMEHTTFAAFSFPSPGVSPTNSAASSPRNSLNITAVDQAIRDGDMFNYYGHSEGLDDQKPGAHIDQQSEQGQQETPLEDKELKSDGSDNTVNNSDPTVTKPQRGLGFIRKLGLKKKKN</sequence>
<evidence type="ECO:0000256" key="2">
    <source>
        <dbReference type="SAM" id="Phobius"/>
    </source>
</evidence>
<feature type="compositionally biased region" description="Low complexity" evidence="1">
    <location>
        <begin position="404"/>
        <end position="416"/>
    </location>
</feature>
<evidence type="ECO:0000313" key="4">
    <source>
        <dbReference type="Proteomes" id="UP000703661"/>
    </source>
</evidence>
<organism evidence="3 4">
    <name type="scientific">Entomortierella chlamydospora</name>
    <dbReference type="NCBI Taxonomy" id="101097"/>
    <lineage>
        <taxon>Eukaryota</taxon>
        <taxon>Fungi</taxon>
        <taxon>Fungi incertae sedis</taxon>
        <taxon>Mucoromycota</taxon>
        <taxon>Mortierellomycotina</taxon>
        <taxon>Mortierellomycetes</taxon>
        <taxon>Mortierellales</taxon>
        <taxon>Mortierellaceae</taxon>
        <taxon>Entomortierella</taxon>
    </lineage>
</organism>
<evidence type="ECO:0000313" key="3">
    <source>
        <dbReference type="EMBL" id="KAG0023201.1"/>
    </source>
</evidence>
<feature type="compositionally biased region" description="Basic and acidic residues" evidence="1">
    <location>
        <begin position="897"/>
        <end position="906"/>
    </location>
</feature>
<feature type="compositionally biased region" description="Polar residues" evidence="1">
    <location>
        <begin position="909"/>
        <end position="919"/>
    </location>
</feature>
<feature type="compositionally biased region" description="Polar residues" evidence="1">
    <location>
        <begin position="629"/>
        <end position="643"/>
    </location>
</feature>
<feature type="region of interest" description="Disordered" evidence="1">
    <location>
        <begin position="891"/>
        <end position="962"/>
    </location>
</feature>
<dbReference type="EMBL" id="JAAAID010000067">
    <property type="protein sequence ID" value="KAG0023201.1"/>
    <property type="molecule type" value="Genomic_DNA"/>
</dbReference>
<accession>A0A9P6T4J2</accession>
<dbReference type="OrthoDB" id="2447480at2759"/>
<feature type="compositionally biased region" description="Polar residues" evidence="1">
    <location>
        <begin position="351"/>
        <end position="361"/>
    </location>
</feature>
<feature type="compositionally biased region" description="Polar residues" evidence="1">
    <location>
        <begin position="931"/>
        <end position="944"/>
    </location>
</feature>
<feature type="transmembrane region" description="Helical" evidence="2">
    <location>
        <begin position="134"/>
        <end position="153"/>
    </location>
</feature>
<keyword evidence="2" id="KW-0812">Transmembrane</keyword>
<feature type="region of interest" description="Disordered" evidence="1">
    <location>
        <begin position="324"/>
        <end position="361"/>
    </location>
</feature>
<feature type="region of interest" description="Disordered" evidence="1">
    <location>
        <begin position="256"/>
        <end position="284"/>
    </location>
</feature>
<gene>
    <name evidence="3" type="ORF">BGZ80_010106</name>
</gene>
<reference evidence="3" key="1">
    <citation type="journal article" date="2020" name="Fungal Divers.">
        <title>Resolving the Mortierellaceae phylogeny through synthesis of multi-gene phylogenetics and phylogenomics.</title>
        <authorList>
            <person name="Vandepol N."/>
            <person name="Liber J."/>
            <person name="Desiro A."/>
            <person name="Na H."/>
            <person name="Kennedy M."/>
            <person name="Barry K."/>
            <person name="Grigoriev I.V."/>
            <person name="Miller A.N."/>
            <person name="O'Donnell K."/>
            <person name="Stajich J.E."/>
            <person name="Bonito G."/>
        </authorList>
    </citation>
    <scope>NUCLEOTIDE SEQUENCE</scope>
    <source>
        <strain evidence="3">NRRL 2769</strain>
    </source>
</reference>
<comment type="caution">
    <text evidence="3">The sequence shown here is derived from an EMBL/GenBank/DDBJ whole genome shotgun (WGS) entry which is preliminary data.</text>
</comment>
<dbReference type="Proteomes" id="UP000703661">
    <property type="component" value="Unassembled WGS sequence"/>
</dbReference>
<dbReference type="AlphaFoldDB" id="A0A9P6T4J2"/>
<feature type="region of interest" description="Disordered" evidence="1">
    <location>
        <begin position="386"/>
        <end position="437"/>
    </location>
</feature>
<keyword evidence="2" id="KW-0472">Membrane</keyword>
<feature type="compositionally biased region" description="Pro residues" evidence="1">
    <location>
        <begin position="500"/>
        <end position="509"/>
    </location>
</feature>
<feature type="compositionally biased region" description="Polar residues" evidence="1">
    <location>
        <begin position="387"/>
        <end position="403"/>
    </location>
</feature>
<feature type="region of interest" description="Disordered" evidence="1">
    <location>
        <begin position="707"/>
        <end position="752"/>
    </location>
</feature>
<protein>
    <submittedName>
        <fullName evidence="3">Uncharacterized protein</fullName>
    </submittedName>
</protein>
<evidence type="ECO:0000256" key="1">
    <source>
        <dbReference type="SAM" id="MobiDB-lite"/>
    </source>
</evidence>
<name>A0A9P6T4J2_9FUNG</name>
<feature type="region of interest" description="Disordered" evidence="1">
    <location>
        <begin position="471"/>
        <end position="577"/>
    </location>
</feature>
<feature type="compositionally biased region" description="Basic and acidic residues" evidence="1">
    <location>
        <begin position="921"/>
        <end position="930"/>
    </location>
</feature>
<feature type="region of interest" description="Disordered" evidence="1">
    <location>
        <begin position="623"/>
        <end position="643"/>
    </location>
</feature>
<keyword evidence="2" id="KW-1133">Transmembrane helix</keyword>